<reference evidence="3" key="1">
    <citation type="journal article" date="2014" name="Front. Microbiol.">
        <title>High frequency of phylogenetically diverse reductive dehalogenase-homologous genes in deep subseafloor sedimentary metagenomes.</title>
        <authorList>
            <person name="Kawai M."/>
            <person name="Futagami T."/>
            <person name="Toyoda A."/>
            <person name="Takaki Y."/>
            <person name="Nishi S."/>
            <person name="Hori S."/>
            <person name="Arai W."/>
            <person name="Tsubouchi T."/>
            <person name="Morono Y."/>
            <person name="Uchiyama I."/>
            <person name="Ito T."/>
            <person name="Fujiyama A."/>
            <person name="Inagaki F."/>
            <person name="Takami H."/>
        </authorList>
    </citation>
    <scope>NUCLEOTIDE SEQUENCE</scope>
    <source>
        <strain evidence="3">Expedition CK06-06</strain>
    </source>
</reference>
<dbReference type="PANTHER" id="PTHR42947">
    <property type="entry name" value="COB--COM HETERODISULFIDE REDUCTASE SUBUNIT B 1"/>
    <property type="match status" value="1"/>
</dbReference>
<proteinExistence type="predicted"/>
<evidence type="ECO:0000259" key="2">
    <source>
        <dbReference type="Pfam" id="PF02754"/>
    </source>
</evidence>
<keyword evidence="1" id="KW-0560">Oxidoreductase</keyword>
<feature type="domain" description="Cysteine-rich" evidence="2">
    <location>
        <begin position="150"/>
        <end position="208"/>
    </location>
</feature>
<dbReference type="InterPro" id="IPR004017">
    <property type="entry name" value="Cys_rich_dom"/>
</dbReference>
<organism evidence="3">
    <name type="scientific">marine sediment metagenome</name>
    <dbReference type="NCBI Taxonomy" id="412755"/>
    <lineage>
        <taxon>unclassified sequences</taxon>
        <taxon>metagenomes</taxon>
        <taxon>ecological metagenomes</taxon>
    </lineage>
</organism>
<dbReference type="GO" id="GO:0016491">
    <property type="term" value="F:oxidoreductase activity"/>
    <property type="evidence" value="ECO:0007669"/>
    <property type="project" value="UniProtKB-KW"/>
</dbReference>
<feature type="domain" description="Cysteine-rich" evidence="2">
    <location>
        <begin position="8"/>
        <end position="89"/>
    </location>
</feature>
<sequence>MAKVEEYKLFPGCTIGNRIPFIEASARKVFDKLEIKTSDAAFACCPDPVGFNSVDHTSWLAMGARNLTLAEAEGKDIVSLCNGCFQTLKLVNTELNHNEHEKEKINKILKGIGKEFKGSINVKHFVEVLHDYGPEKIKEFVTHDFSGLKVACHTGCHYNRPSEIVQTDDPMEPVKLRELVAATGATPIDYSEEMLCCGSGVGNAEEAPSMQLLA</sequence>
<dbReference type="PANTHER" id="PTHR42947:SF1">
    <property type="entry name" value="COB--COM HETERODISULFIDE REDUCTASE SUBUNIT B 1"/>
    <property type="match status" value="1"/>
</dbReference>
<gene>
    <name evidence="3" type="ORF">S12H4_48896</name>
</gene>
<name>X1TRA3_9ZZZZ</name>
<comment type="caution">
    <text evidence="3">The sequence shown here is derived from an EMBL/GenBank/DDBJ whole genome shotgun (WGS) entry which is preliminary data.</text>
</comment>
<dbReference type="AlphaFoldDB" id="X1TRA3"/>
<accession>X1TRA3</accession>
<evidence type="ECO:0000313" key="3">
    <source>
        <dbReference type="EMBL" id="GAJ07799.1"/>
    </source>
</evidence>
<evidence type="ECO:0000256" key="1">
    <source>
        <dbReference type="ARBA" id="ARBA00023002"/>
    </source>
</evidence>
<dbReference type="Pfam" id="PF02754">
    <property type="entry name" value="CCG"/>
    <property type="match status" value="2"/>
</dbReference>
<dbReference type="EMBL" id="BARW01030609">
    <property type="protein sequence ID" value="GAJ07799.1"/>
    <property type="molecule type" value="Genomic_DNA"/>
</dbReference>
<dbReference type="Gene3D" id="1.20.1050.140">
    <property type="match status" value="1"/>
</dbReference>
<dbReference type="InterPro" id="IPR051278">
    <property type="entry name" value="HdrB/HdrD_reductase"/>
</dbReference>
<protein>
    <recommendedName>
        <fullName evidence="2">Cysteine-rich domain-containing protein</fullName>
    </recommendedName>
</protein>
<feature type="non-terminal residue" evidence="3">
    <location>
        <position position="214"/>
    </location>
</feature>